<dbReference type="EMBL" id="CABIKO010000010">
    <property type="protein sequence ID" value="VVA14485.1"/>
    <property type="molecule type" value="Genomic_DNA"/>
</dbReference>
<feature type="compositionally biased region" description="Acidic residues" evidence="1">
    <location>
        <begin position="37"/>
        <end position="50"/>
    </location>
</feature>
<gene>
    <name evidence="2" type="ORF">ALMOND_2B013107</name>
</gene>
<dbReference type="OMA" id="HESNCTE"/>
<evidence type="ECO:0000313" key="3">
    <source>
        <dbReference type="Proteomes" id="UP000327085"/>
    </source>
</evidence>
<proteinExistence type="predicted"/>
<feature type="compositionally biased region" description="Polar residues" evidence="1">
    <location>
        <begin position="102"/>
        <end position="118"/>
    </location>
</feature>
<feature type="region of interest" description="Disordered" evidence="1">
    <location>
        <begin position="297"/>
        <end position="321"/>
    </location>
</feature>
<dbReference type="Gramene" id="VVA14485">
    <property type="protein sequence ID" value="VVA14485"/>
    <property type="gene ID" value="Prudul26B013107"/>
</dbReference>
<dbReference type="InParanoid" id="A0A5E4EFF3"/>
<evidence type="ECO:0000256" key="1">
    <source>
        <dbReference type="SAM" id="MobiDB-lite"/>
    </source>
</evidence>
<feature type="compositionally biased region" description="Low complexity" evidence="1">
    <location>
        <begin position="119"/>
        <end position="136"/>
    </location>
</feature>
<reference evidence="3" key="1">
    <citation type="journal article" date="2020" name="Plant J.">
        <title>Transposons played a major role in the diversification between the closely related almond and peach genomes: results from the almond genome sequence.</title>
        <authorList>
            <person name="Alioto T."/>
            <person name="Alexiou K.G."/>
            <person name="Bardil A."/>
            <person name="Barteri F."/>
            <person name="Castanera R."/>
            <person name="Cruz F."/>
            <person name="Dhingra A."/>
            <person name="Duval H."/>
            <person name="Fernandez I Marti A."/>
            <person name="Frias L."/>
            <person name="Galan B."/>
            <person name="Garcia J.L."/>
            <person name="Howad W."/>
            <person name="Gomez-Garrido J."/>
            <person name="Gut M."/>
            <person name="Julca I."/>
            <person name="Morata J."/>
            <person name="Puigdomenech P."/>
            <person name="Ribeca P."/>
            <person name="Rubio Cabetas M.J."/>
            <person name="Vlasova A."/>
            <person name="Wirthensohn M."/>
            <person name="Garcia-Mas J."/>
            <person name="Gabaldon T."/>
            <person name="Casacuberta J.M."/>
            <person name="Arus P."/>
        </authorList>
    </citation>
    <scope>NUCLEOTIDE SEQUENCE [LARGE SCALE GENOMIC DNA]</scope>
    <source>
        <strain evidence="3">cv. Texas</strain>
    </source>
</reference>
<dbReference type="Proteomes" id="UP000327085">
    <property type="component" value="Chromosome 6"/>
</dbReference>
<protein>
    <submittedName>
        <fullName evidence="2">PREDICTED: LOC110769373 isoform X1</fullName>
    </submittedName>
</protein>
<name>A0A5E4EFF3_PRUDU</name>
<feature type="region of interest" description="Disordered" evidence="1">
    <location>
        <begin position="31"/>
        <end position="52"/>
    </location>
</feature>
<accession>A0A5E4EFF3</accession>
<dbReference type="AlphaFoldDB" id="A0A5E4EFF3"/>
<sequence length="358" mass="39096">MESMSCSDLRDLSHGGSFSFSCSESDLNFSSLSHFTDDDDEDDDDADGMSDDGSYIEIALDHHDHPKPSCDRDDDDRVGGLDHVDYLRLSFSSSLLPELSTHTHQNISDPPNDQPVNETTSSSASCTLSSSSTESSCGARKEGSDQDSSMLQRSIATKRGRLPAVNTFLLGLRSSSEFSIHADNADVARSRKTTNMRSSINGGIMKLLFKFRAMNLGALVASIVKPRQVACDPGRSKKKTKSKKSVLKPLDKWLAQKKQGKRKDSEEGEGEEKYSRVLEINLGAVRGVLEAIGNSMSTGIGRKDRRTRSCPSSIKSSPIHKGFASDERNKVYVYARETSIQAAIAHCKTSFEQPPTSA</sequence>
<evidence type="ECO:0000313" key="2">
    <source>
        <dbReference type="EMBL" id="VVA14485.1"/>
    </source>
</evidence>
<feature type="region of interest" description="Disordered" evidence="1">
    <location>
        <begin position="101"/>
        <end position="150"/>
    </location>
</feature>
<organism evidence="2 3">
    <name type="scientific">Prunus dulcis</name>
    <name type="common">Almond</name>
    <name type="synonym">Amygdalus dulcis</name>
    <dbReference type="NCBI Taxonomy" id="3755"/>
    <lineage>
        <taxon>Eukaryota</taxon>
        <taxon>Viridiplantae</taxon>
        <taxon>Streptophyta</taxon>
        <taxon>Embryophyta</taxon>
        <taxon>Tracheophyta</taxon>
        <taxon>Spermatophyta</taxon>
        <taxon>Magnoliopsida</taxon>
        <taxon>eudicotyledons</taxon>
        <taxon>Gunneridae</taxon>
        <taxon>Pentapetalae</taxon>
        <taxon>rosids</taxon>
        <taxon>fabids</taxon>
        <taxon>Rosales</taxon>
        <taxon>Rosaceae</taxon>
        <taxon>Amygdaloideae</taxon>
        <taxon>Amygdaleae</taxon>
        <taxon>Prunus</taxon>
    </lineage>
</organism>